<dbReference type="OMA" id="VLRLCAM"/>
<keyword evidence="2" id="KW-1185">Reference proteome</keyword>
<comment type="caution">
    <text evidence="1">The sequence shown here is derived from an EMBL/GenBank/DDBJ whole genome shotgun (WGS) entry which is preliminary data.</text>
</comment>
<dbReference type="VEuPathDB" id="TriTrypDB:Lsey_0184_0210"/>
<name>A0A0N1IJU6_LEPSE</name>
<proteinExistence type="predicted"/>
<sequence>MCEVQVSFAFLTSRTVECCCNVSSSSKVSSRASQLRCADHSSRRVVHVKLLDFEAGCSRAFCVSCPVSADICALFDALSRSENASAVEYVGFVLATCSSGSRTHLAVSRILSLQDSIPDFLLCQRVSPEERLKRSFIRWLVVNVFVCSGDGELFVGHVPVLVPLTAEDVGKAAVLVATARVLCLSAECEALLRNCVVVACSNNGRKLTMEGPWQDACGAEQVAVIYNAAEVGDVVVVSAQWHSSADRGRTPIVQGVVTRRYVQDGLMLFEVKEVDTSVVMERLTCTQFVPL</sequence>
<dbReference type="OrthoDB" id="271612at2759"/>
<reference evidence="1 2" key="1">
    <citation type="journal article" date="2015" name="PLoS Pathog.">
        <title>Leptomonas seymouri: Adaptations to the Dixenous Life Cycle Analyzed by Genome Sequencing, Transcriptome Profiling and Co-infection with Leishmania donovani.</title>
        <authorList>
            <person name="Kraeva N."/>
            <person name="Butenko A."/>
            <person name="Hlavacova J."/>
            <person name="Kostygov A."/>
            <person name="Myskova J."/>
            <person name="Grybchuk D."/>
            <person name="Lestinova T."/>
            <person name="Votypka J."/>
            <person name="Volf P."/>
            <person name="Opperdoes F."/>
            <person name="Flegontov P."/>
            <person name="Lukes J."/>
            <person name="Yurchenko V."/>
        </authorList>
    </citation>
    <scope>NUCLEOTIDE SEQUENCE [LARGE SCALE GENOMIC DNA]</scope>
    <source>
        <strain evidence="1 2">ATCC 30220</strain>
    </source>
</reference>
<accession>A0A0N1IJU6</accession>
<dbReference type="AlphaFoldDB" id="A0A0N1IJU6"/>
<evidence type="ECO:0000313" key="2">
    <source>
        <dbReference type="Proteomes" id="UP000038009"/>
    </source>
</evidence>
<dbReference type="EMBL" id="LJSK01000184">
    <property type="protein sequence ID" value="KPI85500.1"/>
    <property type="molecule type" value="Genomic_DNA"/>
</dbReference>
<organism evidence="1 2">
    <name type="scientific">Leptomonas seymouri</name>
    <dbReference type="NCBI Taxonomy" id="5684"/>
    <lineage>
        <taxon>Eukaryota</taxon>
        <taxon>Discoba</taxon>
        <taxon>Euglenozoa</taxon>
        <taxon>Kinetoplastea</taxon>
        <taxon>Metakinetoplastina</taxon>
        <taxon>Trypanosomatida</taxon>
        <taxon>Trypanosomatidae</taxon>
        <taxon>Leishmaniinae</taxon>
        <taxon>Leptomonas</taxon>
    </lineage>
</organism>
<gene>
    <name evidence="1" type="ORF">ABL78_5461</name>
</gene>
<evidence type="ECO:0000313" key="1">
    <source>
        <dbReference type="EMBL" id="KPI85500.1"/>
    </source>
</evidence>
<protein>
    <submittedName>
        <fullName evidence="1">Uncharacterized protein</fullName>
    </submittedName>
</protein>
<dbReference type="Proteomes" id="UP000038009">
    <property type="component" value="Unassembled WGS sequence"/>
</dbReference>